<proteinExistence type="predicted"/>
<evidence type="ECO:0000313" key="2">
    <source>
        <dbReference type="EMBL" id="OIW21810.1"/>
    </source>
</evidence>
<dbReference type="Proteomes" id="UP000188354">
    <property type="component" value="Unassembled WGS sequence"/>
</dbReference>
<dbReference type="AlphaFoldDB" id="A0A394DFD6"/>
<gene>
    <name evidence="2" type="ORF">TanjilG_11545</name>
</gene>
<evidence type="ECO:0000313" key="3">
    <source>
        <dbReference type="Proteomes" id="UP000188354"/>
    </source>
</evidence>
<accession>A0A394DFD6</accession>
<evidence type="ECO:0000256" key="1">
    <source>
        <dbReference type="SAM" id="MobiDB-lite"/>
    </source>
</evidence>
<organism evidence="2 3">
    <name type="scientific">Lupinus angustifolius</name>
    <name type="common">Narrow-leaved blue lupine</name>
    <dbReference type="NCBI Taxonomy" id="3871"/>
    <lineage>
        <taxon>Eukaryota</taxon>
        <taxon>Viridiplantae</taxon>
        <taxon>Streptophyta</taxon>
        <taxon>Embryophyta</taxon>
        <taxon>Tracheophyta</taxon>
        <taxon>Spermatophyta</taxon>
        <taxon>Magnoliopsida</taxon>
        <taxon>eudicotyledons</taxon>
        <taxon>Gunneridae</taxon>
        <taxon>Pentapetalae</taxon>
        <taxon>rosids</taxon>
        <taxon>fabids</taxon>
        <taxon>Fabales</taxon>
        <taxon>Fabaceae</taxon>
        <taxon>Papilionoideae</taxon>
        <taxon>50 kb inversion clade</taxon>
        <taxon>genistoids sensu lato</taxon>
        <taxon>core genistoids</taxon>
        <taxon>Genisteae</taxon>
        <taxon>Lupinus</taxon>
    </lineage>
</organism>
<keyword evidence="3" id="KW-1185">Reference proteome</keyword>
<dbReference type="EMBL" id="MLAU01035206">
    <property type="protein sequence ID" value="OIW21810.1"/>
    <property type="molecule type" value="Genomic_DNA"/>
</dbReference>
<feature type="region of interest" description="Disordered" evidence="1">
    <location>
        <begin position="1"/>
        <end position="40"/>
    </location>
</feature>
<comment type="caution">
    <text evidence="2">The sequence shown here is derived from an EMBL/GenBank/DDBJ whole genome shotgun (WGS) entry which is preliminary data.</text>
</comment>
<dbReference type="Gramene" id="OIW21810">
    <property type="protein sequence ID" value="OIW21810"/>
    <property type="gene ID" value="TanjilG_11545"/>
</dbReference>
<name>A0A394DFD6_LUPAN</name>
<reference evidence="2 3" key="1">
    <citation type="journal article" date="2017" name="Plant Biotechnol. J.">
        <title>A comprehensive draft genome sequence for lupin (Lupinus angustifolius), an emerging health food: insights into plant-microbe interactions and legume evolution.</title>
        <authorList>
            <person name="Hane J.K."/>
            <person name="Ming Y."/>
            <person name="Kamphuis L.G."/>
            <person name="Nelson M.N."/>
            <person name="Garg G."/>
            <person name="Atkins C.A."/>
            <person name="Bayer P.E."/>
            <person name="Bravo A."/>
            <person name="Bringans S."/>
            <person name="Cannon S."/>
            <person name="Edwards D."/>
            <person name="Foley R."/>
            <person name="Gao L.L."/>
            <person name="Harrison M.J."/>
            <person name="Huang W."/>
            <person name="Hurgobin B."/>
            <person name="Li S."/>
            <person name="Liu C.W."/>
            <person name="McGrath A."/>
            <person name="Morahan G."/>
            <person name="Murray J."/>
            <person name="Weller J."/>
            <person name="Jian J."/>
            <person name="Singh K.B."/>
        </authorList>
    </citation>
    <scope>NUCLEOTIDE SEQUENCE [LARGE SCALE GENOMIC DNA]</scope>
    <source>
        <strain evidence="3">cv. Tanjil</strain>
        <tissue evidence="2">Whole plant</tissue>
    </source>
</reference>
<sequence length="70" mass="7912">MALIRTRIGLSRLGDGETAEPRPVGRPTQPNPRGTQSGVPLKEYIFSKVNGPDKKGHVRYMGKSVFWRRY</sequence>
<protein>
    <submittedName>
        <fullName evidence="2">Uncharacterized protein</fullName>
    </submittedName>
</protein>